<dbReference type="Pfam" id="PF01758">
    <property type="entry name" value="SBF"/>
    <property type="match status" value="1"/>
</dbReference>
<dbReference type="PANTHER" id="PTHR10361">
    <property type="entry name" value="SODIUM-BILE ACID COTRANSPORTER"/>
    <property type="match status" value="1"/>
</dbReference>
<feature type="transmembrane region" description="Helical" evidence="6">
    <location>
        <begin position="283"/>
        <end position="303"/>
    </location>
</feature>
<evidence type="ECO:0000256" key="1">
    <source>
        <dbReference type="ARBA" id="ARBA00004141"/>
    </source>
</evidence>
<feature type="transmembrane region" description="Helical" evidence="6">
    <location>
        <begin position="107"/>
        <end position="127"/>
    </location>
</feature>
<reference evidence="7" key="1">
    <citation type="submission" date="2021-01" db="EMBL/GenBank/DDBJ databases">
        <authorList>
            <person name="Corre E."/>
            <person name="Pelletier E."/>
            <person name="Niang G."/>
            <person name="Scheremetjew M."/>
            <person name="Finn R."/>
            <person name="Kale V."/>
            <person name="Holt S."/>
            <person name="Cochrane G."/>
            <person name="Meng A."/>
            <person name="Brown T."/>
            <person name="Cohen L."/>
        </authorList>
    </citation>
    <scope>NUCLEOTIDE SEQUENCE</scope>
    <source>
        <strain evidence="7">OF101</strain>
    </source>
</reference>
<feature type="transmembrane region" description="Helical" evidence="6">
    <location>
        <begin position="81"/>
        <end position="100"/>
    </location>
</feature>
<dbReference type="GO" id="GO:0016020">
    <property type="term" value="C:membrane"/>
    <property type="evidence" value="ECO:0007669"/>
    <property type="project" value="UniProtKB-SubCell"/>
</dbReference>
<dbReference type="PANTHER" id="PTHR10361:SF28">
    <property type="entry name" value="P3 PROTEIN-RELATED"/>
    <property type="match status" value="1"/>
</dbReference>
<evidence type="ECO:0000256" key="4">
    <source>
        <dbReference type="ARBA" id="ARBA00022989"/>
    </source>
</evidence>
<feature type="transmembrane region" description="Helical" evidence="6">
    <location>
        <begin position="217"/>
        <end position="238"/>
    </location>
</feature>
<keyword evidence="4 6" id="KW-1133">Transmembrane helix</keyword>
<dbReference type="Gene3D" id="1.20.1530.20">
    <property type="match status" value="1"/>
</dbReference>
<evidence type="ECO:0000256" key="3">
    <source>
        <dbReference type="ARBA" id="ARBA00022692"/>
    </source>
</evidence>
<feature type="transmembrane region" description="Helical" evidence="6">
    <location>
        <begin position="180"/>
        <end position="197"/>
    </location>
</feature>
<evidence type="ECO:0000256" key="6">
    <source>
        <dbReference type="SAM" id="Phobius"/>
    </source>
</evidence>
<comment type="subcellular location">
    <subcellularLocation>
        <location evidence="1">Membrane</location>
        <topology evidence="1">Multi-pass membrane protein</topology>
    </subcellularLocation>
</comment>
<feature type="transmembrane region" description="Helical" evidence="6">
    <location>
        <begin position="147"/>
        <end position="168"/>
    </location>
</feature>
<protein>
    <submittedName>
        <fullName evidence="7">Uncharacterized protein</fullName>
    </submittedName>
</protein>
<gene>
    <name evidence="7" type="ORF">ACAT0790_LOCUS3549</name>
</gene>
<accession>A0A7S1L2S1</accession>
<keyword evidence="5 6" id="KW-0472">Membrane</keyword>
<comment type="similarity">
    <text evidence="2">Belongs to the bile acid:sodium symporter (BASS) (TC 2.A.28) family.</text>
</comment>
<dbReference type="AlphaFoldDB" id="A0A7S1L2S1"/>
<dbReference type="EMBL" id="HBGE01005781">
    <property type="protein sequence ID" value="CAD9092644.1"/>
    <property type="molecule type" value="Transcribed_RNA"/>
</dbReference>
<proteinExistence type="inferred from homology"/>
<evidence type="ECO:0000256" key="2">
    <source>
        <dbReference type="ARBA" id="ARBA00006528"/>
    </source>
</evidence>
<feature type="transmembrane region" description="Helical" evidence="6">
    <location>
        <begin position="20"/>
        <end position="40"/>
    </location>
</feature>
<name>A0A7S1L2S1_ALECA</name>
<organism evidence="7">
    <name type="scientific">Alexandrium catenella</name>
    <name type="common">Red tide dinoflagellate</name>
    <name type="synonym">Gonyaulax catenella</name>
    <dbReference type="NCBI Taxonomy" id="2925"/>
    <lineage>
        <taxon>Eukaryota</taxon>
        <taxon>Sar</taxon>
        <taxon>Alveolata</taxon>
        <taxon>Dinophyceae</taxon>
        <taxon>Gonyaulacales</taxon>
        <taxon>Pyrocystaceae</taxon>
        <taxon>Alexandrium</taxon>
    </lineage>
</organism>
<sequence>MAAFLLDAEQVPHVGGFVSLSYIVLLFVLKASLAASIDTSEFQTRVSRKGPILFGVFCQFVVSPIFGALGVWFLGIPFMPGVLLLVVTSCPGGCFSNWLCQLVNGDLAMSVAMTGCSTIFGMAMLPTNVYVYTRLIFAKQVLSVQQWYGIACSVATVLLALFVGLAVSWHLQSERWRIRFGHVGTACGLLLFTFSALESTNPESTTTPFWSRHWTFYAAVALPVVSTTLIMVLLTSIAHFRLRPPERVAVVIEAVYQNTALAATMAVQIFAGRHLGDAMGIVVLYQLLQGAVLLLFGIFAHYAHWTLASPEETSLCGALVGNFQQQAGCGVCSKLVQRHGNSQAAGV</sequence>
<feature type="transmembrane region" description="Helical" evidence="6">
    <location>
        <begin position="250"/>
        <end position="271"/>
    </location>
</feature>
<feature type="transmembrane region" description="Helical" evidence="6">
    <location>
        <begin position="52"/>
        <end position="75"/>
    </location>
</feature>
<evidence type="ECO:0000256" key="5">
    <source>
        <dbReference type="ARBA" id="ARBA00023136"/>
    </source>
</evidence>
<dbReference type="InterPro" id="IPR004710">
    <property type="entry name" value="Bilac:Na_transpt"/>
</dbReference>
<dbReference type="InterPro" id="IPR038770">
    <property type="entry name" value="Na+/solute_symporter_sf"/>
</dbReference>
<keyword evidence="3 6" id="KW-0812">Transmembrane</keyword>
<dbReference type="InterPro" id="IPR002657">
    <property type="entry name" value="BilAc:Na_symport/Acr3"/>
</dbReference>
<evidence type="ECO:0000313" key="7">
    <source>
        <dbReference type="EMBL" id="CAD9092644.1"/>
    </source>
</evidence>